<evidence type="ECO:0000313" key="4">
    <source>
        <dbReference type="Proteomes" id="UP000248597"/>
    </source>
</evidence>
<evidence type="ECO:0000256" key="2">
    <source>
        <dbReference type="SAM" id="Phobius"/>
    </source>
</evidence>
<name>A0A2W5L9Z8_SPHMC</name>
<evidence type="ECO:0008006" key="5">
    <source>
        <dbReference type="Google" id="ProtNLM"/>
    </source>
</evidence>
<keyword evidence="2" id="KW-1133">Transmembrane helix</keyword>
<dbReference type="Proteomes" id="UP000248597">
    <property type="component" value="Unassembled WGS sequence"/>
</dbReference>
<protein>
    <recommendedName>
        <fullName evidence="5">Inner membrane protein</fullName>
    </recommendedName>
</protein>
<sequence length="305" mass="31944">MAIDSDKSVRLGDEVQPKGPPIRMLAIAGFLLLLVGVVGGGWAMNRLISDSNRAPATKVVQAPVPGGTIGSGEKAGVVDTAVAAAVPAMAITPVDGANALAARVAELETRLSRITLQAESASGNASRAEGLLVAFAVRRALDRGLSLGYLDAQLRLRFGDDQPNAVKTIIDTARDPVTLEQLRAGLDAVAPELVGRGAEDGGSLWTGLRREMSELFVVRAAGTQSPRASARLDRARRYVAAGQVDMAIGEVEAMPGAVAAREWLIDARRYNDARRALDLIETAAILEPRDSPAAAMARKTAEPSP</sequence>
<feature type="coiled-coil region" evidence="1">
    <location>
        <begin position="97"/>
        <end position="124"/>
    </location>
</feature>
<evidence type="ECO:0000313" key="3">
    <source>
        <dbReference type="EMBL" id="PZQ24278.1"/>
    </source>
</evidence>
<feature type="transmembrane region" description="Helical" evidence="2">
    <location>
        <begin position="22"/>
        <end position="43"/>
    </location>
</feature>
<comment type="caution">
    <text evidence="3">The sequence shown here is derived from an EMBL/GenBank/DDBJ whole genome shotgun (WGS) entry which is preliminary data.</text>
</comment>
<reference evidence="3 4" key="1">
    <citation type="submission" date="2017-08" db="EMBL/GenBank/DDBJ databases">
        <title>Infants hospitalized years apart are colonized by the same room-sourced microbial strains.</title>
        <authorList>
            <person name="Brooks B."/>
            <person name="Olm M.R."/>
            <person name="Firek B.A."/>
            <person name="Baker R."/>
            <person name="Thomas B.C."/>
            <person name="Morowitz M.J."/>
            <person name="Banfield J.F."/>
        </authorList>
    </citation>
    <scope>NUCLEOTIDE SEQUENCE [LARGE SCALE GENOMIC DNA]</scope>
    <source>
        <strain evidence="3">S2_005_003_R2_47</strain>
    </source>
</reference>
<gene>
    <name evidence="3" type="ORF">DI569_01705</name>
</gene>
<evidence type="ECO:0000256" key="1">
    <source>
        <dbReference type="SAM" id="Coils"/>
    </source>
</evidence>
<dbReference type="AlphaFoldDB" id="A0A2W5L9Z8"/>
<keyword evidence="2" id="KW-0472">Membrane</keyword>
<accession>A0A2W5L9Z8</accession>
<proteinExistence type="predicted"/>
<keyword evidence="2" id="KW-0812">Transmembrane</keyword>
<keyword evidence="1" id="KW-0175">Coiled coil</keyword>
<organism evidence="3 4">
    <name type="scientific">Sphingopyxis macrogoltabida</name>
    <name type="common">Sphingomonas macrogoltabidus</name>
    <dbReference type="NCBI Taxonomy" id="33050"/>
    <lineage>
        <taxon>Bacteria</taxon>
        <taxon>Pseudomonadati</taxon>
        <taxon>Pseudomonadota</taxon>
        <taxon>Alphaproteobacteria</taxon>
        <taxon>Sphingomonadales</taxon>
        <taxon>Sphingomonadaceae</taxon>
        <taxon>Sphingopyxis</taxon>
    </lineage>
</organism>
<dbReference type="EMBL" id="QFPJ01000003">
    <property type="protein sequence ID" value="PZQ24278.1"/>
    <property type="molecule type" value="Genomic_DNA"/>
</dbReference>